<dbReference type="InterPro" id="IPR050744">
    <property type="entry name" value="AI-2_Isomerase_LsrG"/>
</dbReference>
<evidence type="ECO:0000313" key="2">
    <source>
        <dbReference type="EMBL" id="NYD43861.1"/>
    </source>
</evidence>
<dbReference type="GO" id="GO:0004497">
    <property type="term" value="F:monooxygenase activity"/>
    <property type="evidence" value="ECO:0007669"/>
    <property type="project" value="UniProtKB-KW"/>
</dbReference>
<keyword evidence="3" id="KW-1185">Reference proteome</keyword>
<gene>
    <name evidence="2" type="ORF">BJZ21_003944</name>
</gene>
<name>A0A7Y9EAB6_9ACTN</name>
<dbReference type="InterPro" id="IPR007138">
    <property type="entry name" value="ABM_dom"/>
</dbReference>
<dbReference type="AlphaFoldDB" id="A0A7Y9EAB6"/>
<proteinExistence type="predicted"/>
<feature type="domain" description="ABM" evidence="1">
    <location>
        <begin position="2"/>
        <end position="92"/>
    </location>
</feature>
<dbReference type="PANTHER" id="PTHR33336">
    <property type="entry name" value="QUINOL MONOOXYGENASE YGIN-RELATED"/>
    <property type="match status" value="1"/>
</dbReference>
<dbReference type="EMBL" id="JACCBG010000001">
    <property type="protein sequence ID" value="NYD43861.1"/>
    <property type="molecule type" value="Genomic_DNA"/>
</dbReference>
<dbReference type="PROSITE" id="PS51725">
    <property type="entry name" value="ABM"/>
    <property type="match status" value="1"/>
</dbReference>
<organism evidence="2 3">
    <name type="scientific">Nocardioides panaciterrulae</name>
    <dbReference type="NCBI Taxonomy" id="661492"/>
    <lineage>
        <taxon>Bacteria</taxon>
        <taxon>Bacillati</taxon>
        <taxon>Actinomycetota</taxon>
        <taxon>Actinomycetes</taxon>
        <taxon>Propionibacteriales</taxon>
        <taxon>Nocardioidaceae</taxon>
        <taxon>Nocardioides</taxon>
    </lineage>
</organism>
<dbReference type="Pfam" id="PF03992">
    <property type="entry name" value="ABM"/>
    <property type="match status" value="1"/>
</dbReference>
<comment type="caution">
    <text evidence="2">The sequence shown here is derived from an EMBL/GenBank/DDBJ whole genome shotgun (WGS) entry which is preliminary data.</text>
</comment>
<accession>A0A7Y9EAB6</accession>
<reference evidence="2 3" key="1">
    <citation type="submission" date="2020-07" db="EMBL/GenBank/DDBJ databases">
        <title>Sequencing the genomes of 1000 actinobacteria strains.</title>
        <authorList>
            <person name="Klenk H.-P."/>
        </authorList>
    </citation>
    <scope>NUCLEOTIDE SEQUENCE [LARGE SCALE GENOMIC DNA]</scope>
    <source>
        <strain evidence="2 3">DSM 21350</strain>
    </source>
</reference>
<dbReference type="SUPFAM" id="SSF54909">
    <property type="entry name" value="Dimeric alpha+beta barrel"/>
    <property type="match status" value="1"/>
</dbReference>
<dbReference type="RefSeq" id="WP_179665329.1">
    <property type="nucleotide sequence ID" value="NZ_JACCBG010000001.1"/>
</dbReference>
<sequence>MIYITVKKKLKPGTADAYLAASQTYTDATRAEPGNKFYEHYRSVDDPDTILTIEAFDDAAAGEAHVNSEHFQQGVDGSAKQYIAERPDILYIDLPDREGWDKMSEF</sequence>
<dbReference type="PANTHER" id="PTHR33336:SF3">
    <property type="entry name" value="ABM DOMAIN-CONTAINING PROTEIN"/>
    <property type="match status" value="1"/>
</dbReference>
<dbReference type="InterPro" id="IPR011008">
    <property type="entry name" value="Dimeric_a/b-barrel"/>
</dbReference>
<dbReference type="Gene3D" id="3.30.70.100">
    <property type="match status" value="1"/>
</dbReference>
<keyword evidence="2" id="KW-0503">Monooxygenase</keyword>
<keyword evidence="2" id="KW-0560">Oxidoreductase</keyword>
<evidence type="ECO:0000313" key="3">
    <source>
        <dbReference type="Proteomes" id="UP000535511"/>
    </source>
</evidence>
<dbReference type="Proteomes" id="UP000535511">
    <property type="component" value="Unassembled WGS sequence"/>
</dbReference>
<protein>
    <submittedName>
        <fullName evidence="2">Quinol monooxygenase YgiN</fullName>
    </submittedName>
</protein>
<evidence type="ECO:0000259" key="1">
    <source>
        <dbReference type="PROSITE" id="PS51725"/>
    </source>
</evidence>